<evidence type="ECO:0000313" key="2">
    <source>
        <dbReference type="Proteomes" id="UP001576780"/>
    </source>
</evidence>
<protein>
    <recommendedName>
        <fullName evidence="3">NACHT-NTPase and P-loop NTPases N-terminal domain-containing protein</fullName>
    </recommendedName>
</protein>
<evidence type="ECO:0000313" key="1">
    <source>
        <dbReference type="EMBL" id="MFB2835284.1"/>
    </source>
</evidence>
<keyword evidence="2" id="KW-1185">Reference proteome</keyword>
<sequence>MEPVSLTAGAIASLAFAKVFETTIEKFTEKALEKIDRLREKIWNKLRGTKAESALAEVEKGSKVDLDKVALYLQVVMTEEPEFAKEIETLAKEIQQEINIENQKGQNIQNVYGGEAEQNNAIGTNAPVIQGGSGHNITFNQY</sequence>
<dbReference type="RefSeq" id="WP_413277698.1">
    <property type="nucleotide sequence ID" value="NZ_JBHFNT010000101.1"/>
</dbReference>
<dbReference type="Proteomes" id="UP001576780">
    <property type="component" value="Unassembled WGS sequence"/>
</dbReference>
<gene>
    <name evidence="1" type="ORF">ACE1CA_12205</name>
</gene>
<accession>A0ABV4WJL5</accession>
<comment type="caution">
    <text evidence="1">The sequence shown here is derived from an EMBL/GenBank/DDBJ whole genome shotgun (WGS) entry which is preliminary data.</text>
</comment>
<organism evidence="1 2">
    <name type="scientific">Floridaenema evergladense BLCC-F167</name>
    <dbReference type="NCBI Taxonomy" id="3153639"/>
    <lineage>
        <taxon>Bacteria</taxon>
        <taxon>Bacillati</taxon>
        <taxon>Cyanobacteriota</taxon>
        <taxon>Cyanophyceae</taxon>
        <taxon>Oscillatoriophycideae</taxon>
        <taxon>Aerosakkonematales</taxon>
        <taxon>Aerosakkonemataceae</taxon>
        <taxon>Floridanema</taxon>
        <taxon>Floridanema evergladense</taxon>
    </lineage>
</organism>
<name>A0ABV4WJL5_9CYAN</name>
<reference evidence="1 2" key="1">
    <citation type="submission" date="2024-09" db="EMBL/GenBank/DDBJ databases">
        <title>Floridaenema gen nov. (Aerosakkonemataceae, Aerosakkonematales ord. nov., Cyanobacteria) from benthic tropical and subtropical fresh waters, with the description of four new species.</title>
        <authorList>
            <person name="Moretto J.A."/>
            <person name="Berthold D.E."/>
            <person name="Lefler F.W."/>
            <person name="Huang I.-S."/>
            <person name="Laughinghouse H. IV."/>
        </authorList>
    </citation>
    <scope>NUCLEOTIDE SEQUENCE [LARGE SCALE GENOMIC DNA]</scope>
    <source>
        <strain evidence="1 2">BLCC-F167</strain>
    </source>
</reference>
<proteinExistence type="predicted"/>
<evidence type="ECO:0008006" key="3">
    <source>
        <dbReference type="Google" id="ProtNLM"/>
    </source>
</evidence>
<dbReference type="EMBL" id="JBHFNT010000101">
    <property type="protein sequence ID" value="MFB2835284.1"/>
    <property type="molecule type" value="Genomic_DNA"/>
</dbReference>